<name>A0ABZ0P239_CERBT</name>
<evidence type="ECO:0000313" key="2">
    <source>
        <dbReference type="EMBL" id="WPB05918.1"/>
    </source>
</evidence>
<evidence type="ECO:0000313" key="3">
    <source>
        <dbReference type="Proteomes" id="UP001302367"/>
    </source>
</evidence>
<evidence type="ECO:0000256" key="1">
    <source>
        <dbReference type="SAM" id="Phobius"/>
    </source>
</evidence>
<dbReference type="EMBL" id="CP134190">
    <property type="protein sequence ID" value="WPB05918.1"/>
    <property type="molecule type" value="Genomic_DNA"/>
</dbReference>
<feature type="transmembrane region" description="Helical" evidence="1">
    <location>
        <begin position="108"/>
        <end position="131"/>
    </location>
</feature>
<keyword evidence="1" id="KW-0472">Membrane</keyword>
<proteinExistence type="predicted"/>
<protein>
    <submittedName>
        <fullName evidence="2">Uncharacterized protein</fullName>
    </submittedName>
</protein>
<dbReference type="GeneID" id="90644663"/>
<dbReference type="RefSeq" id="XP_065459373.1">
    <property type="nucleotide sequence ID" value="XM_065603301.1"/>
</dbReference>
<feature type="transmembrane region" description="Helical" evidence="1">
    <location>
        <begin position="41"/>
        <end position="62"/>
    </location>
</feature>
<accession>A0ABZ0P239</accession>
<keyword evidence="1" id="KW-0812">Transmembrane</keyword>
<reference evidence="2 3" key="1">
    <citation type="submission" date="2023-09" db="EMBL/GenBank/DDBJ databases">
        <title>Complete-Gapless Cercospora beticola genome.</title>
        <authorList>
            <person name="Wyatt N.A."/>
            <person name="Spanner R.E."/>
            <person name="Bolton M.D."/>
        </authorList>
    </citation>
    <scope>NUCLEOTIDE SEQUENCE [LARGE SCALE GENOMIC DNA]</scope>
    <source>
        <strain evidence="2">Cb09-40</strain>
    </source>
</reference>
<keyword evidence="3" id="KW-1185">Reference proteome</keyword>
<sequence length="161" mass="18556">MEYTTLPNWATSCIIGDWFNTIDSPWLNGSIYFEDVHFGDFVLVAILATFLWTFHCSMQAFATNVAPGRPGTPFRVCFWEHLQSGKFWLPASVVMMWYLCIPKREGDAVCAFGWLWWSLVILGAAILTWWATWYLAWNIYGVWQYCHAEGRKSGTIPKPAL</sequence>
<organism evidence="2 3">
    <name type="scientific">Cercospora beticola</name>
    <name type="common">Sugarbeet leaf spot fungus</name>
    <dbReference type="NCBI Taxonomy" id="122368"/>
    <lineage>
        <taxon>Eukaryota</taxon>
        <taxon>Fungi</taxon>
        <taxon>Dikarya</taxon>
        <taxon>Ascomycota</taxon>
        <taxon>Pezizomycotina</taxon>
        <taxon>Dothideomycetes</taxon>
        <taxon>Dothideomycetidae</taxon>
        <taxon>Mycosphaerellales</taxon>
        <taxon>Mycosphaerellaceae</taxon>
        <taxon>Cercospora</taxon>
    </lineage>
</organism>
<keyword evidence="1" id="KW-1133">Transmembrane helix</keyword>
<gene>
    <name evidence="2" type="ORF">RHO25_010573</name>
</gene>
<dbReference type="Proteomes" id="UP001302367">
    <property type="component" value="Chromosome 7"/>
</dbReference>